<dbReference type="SUPFAM" id="SSF51735">
    <property type="entry name" value="NAD(P)-binding Rossmann-fold domains"/>
    <property type="match status" value="1"/>
</dbReference>
<comment type="caution">
    <text evidence="8">The sequence shown here is derived from an EMBL/GenBank/DDBJ whole genome shotgun (WGS) entry which is preliminary data.</text>
</comment>
<dbReference type="Pfam" id="PF00107">
    <property type="entry name" value="ADH_zinc_N"/>
    <property type="match status" value="1"/>
</dbReference>
<dbReference type="InterPro" id="IPR013154">
    <property type="entry name" value="ADH-like_N"/>
</dbReference>
<evidence type="ECO:0000256" key="3">
    <source>
        <dbReference type="ARBA" id="ARBA00022833"/>
    </source>
</evidence>
<dbReference type="GO" id="GO:0008270">
    <property type="term" value="F:zinc ion binding"/>
    <property type="evidence" value="ECO:0007669"/>
    <property type="project" value="InterPro"/>
</dbReference>
<dbReference type="EMBL" id="JABFAJ010000003">
    <property type="protein sequence ID" value="NNU26072.1"/>
    <property type="molecule type" value="Genomic_DNA"/>
</dbReference>
<dbReference type="InterPro" id="IPR011032">
    <property type="entry name" value="GroES-like_sf"/>
</dbReference>
<evidence type="ECO:0000313" key="8">
    <source>
        <dbReference type="EMBL" id="NNU26072.1"/>
    </source>
</evidence>
<comment type="similarity">
    <text evidence="5">Belongs to the zinc-containing alcohol dehydrogenase family.</text>
</comment>
<dbReference type="RefSeq" id="WP_171245591.1">
    <property type="nucleotide sequence ID" value="NZ_JABFAJ010000003.1"/>
</dbReference>
<organism evidence="8 9">
    <name type="scientific">Isoptericola sediminis</name>
    <dbReference type="NCBI Taxonomy" id="2733572"/>
    <lineage>
        <taxon>Bacteria</taxon>
        <taxon>Bacillati</taxon>
        <taxon>Actinomycetota</taxon>
        <taxon>Actinomycetes</taxon>
        <taxon>Micrococcales</taxon>
        <taxon>Promicromonosporaceae</taxon>
        <taxon>Isoptericola</taxon>
    </lineage>
</organism>
<dbReference type="InterPro" id="IPR002328">
    <property type="entry name" value="ADH_Zn_CS"/>
</dbReference>
<protein>
    <submittedName>
        <fullName evidence="8">Zinc-dependent alcohol dehydrogenase family protein</fullName>
    </submittedName>
</protein>
<feature type="domain" description="Alcohol dehydrogenase-like N-terminal" evidence="7">
    <location>
        <begin position="25"/>
        <end position="133"/>
    </location>
</feature>
<dbReference type="PANTHER" id="PTHR42813">
    <property type="entry name" value="ZINC-TYPE ALCOHOL DEHYDROGENASE-LIKE"/>
    <property type="match status" value="1"/>
</dbReference>
<evidence type="ECO:0000256" key="1">
    <source>
        <dbReference type="ARBA" id="ARBA00001947"/>
    </source>
</evidence>
<evidence type="ECO:0000313" key="9">
    <source>
        <dbReference type="Proteomes" id="UP000557204"/>
    </source>
</evidence>
<dbReference type="Gene3D" id="3.40.50.720">
    <property type="entry name" value="NAD(P)-binding Rossmann-like Domain"/>
    <property type="match status" value="1"/>
</dbReference>
<dbReference type="GO" id="GO:0016491">
    <property type="term" value="F:oxidoreductase activity"/>
    <property type="evidence" value="ECO:0007669"/>
    <property type="project" value="UniProtKB-KW"/>
</dbReference>
<dbReference type="AlphaFoldDB" id="A0A849JRY3"/>
<reference evidence="8 9" key="1">
    <citation type="submission" date="2020-05" db="EMBL/GenBank/DDBJ databases">
        <title>Genome sequence of Isoptericola sp. JC619 isolated from Chilika lagoon, India.</title>
        <authorList>
            <person name="Kumar D."/>
            <person name="Appam K."/>
            <person name="Gandham S."/>
            <person name="Uppada J."/>
            <person name="Sasikala C."/>
            <person name="Venkata Ramana C."/>
        </authorList>
    </citation>
    <scope>NUCLEOTIDE SEQUENCE [LARGE SCALE GENOMIC DNA]</scope>
    <source>
        <strain evidence="8 9">JC619</strain>
    </source>
</reference>
<gene>
    <name evidence="8" type="ORF">HLI28_00730</name>
</gene>
<sequence length="353" mass="36549">MLATMIHAPRDIRAENRPDPVLHTDHDAVLRVVAACVCGSDLWPYRGVTRTREPHPIGHELVGVVEKVGAAVTSAAPGDFVIVPFSLSCGECQSCRAGFPSACDHVTGFGSTDRDGHPVDGAQSERVRIPLAQHSLFPVGRSEEELEAAGLVPDLLALADVMSTGHHAAVSAGVGPGDTVAVVGDGAVGLCGVIAAKRLGAARVVAFSRHEDRAALARELGADDVVAERGDEGVAALRDLLGGELADAALECVGTEQSMDQALGSVRGGGRVGFVGVPHGGSQVPIGTLFRRNITVGGGMAPARTHMAELLDDVLSGAIRPGRVFDAEMPLADVAEAYAAMDERRATKVLLRP</sequence>
<keyword evidence="2 5" id="KW-0479">Metal-binding</keyword>
<dbReference type="CDD" id="cd08287">
    <property type="entry name" value="FDH_like_ADH3"/>
    <property type="match status" value="1"/>
</dbReference>
<keyword evidence="9" id="KW-1185">Reference proteome</keyword>
<feature type="domain" description="Alcohol dehydrogenase-like C-terminal" evidence="6">
    <location>
        <begin position="187"/>
        <end position="312"/>
    </location>
</feature>
<dbReference type="InterPro" id="IPR036291">
    <property type="entry name" value="NAD(P)-bd_dom_sf"/>
</dbReference>
<accession>A0A849JRY3</accession>
<evidence type="ECO:0000256" key="2">
    <source>
        <dbReference type="ARBA" id="ARBA00022723"/>
    </source>
</evidence>
<dbReference type="Pfam" id="PF08240">
    <property type="entry name" value="ADH_N"/>
    <property type="match status" value="1"/>
</dbReference>
<name>A0A849JRY3_9MICO</name>
<evidence type="ECO:0000259" key="6">
    <source>
        <dbReference type="Pfam" id="PF00107"/>
    </source>
</evidence>
<dbReference type="PANTHER" id="PTHR42813:SF2">
    <property type="entry name" value="DEHYDROGENASE, ZINC-CONTAINING, PUTATIVE (AFU_ORTHOLOGUE AFUA_2G02810)-RELATED"/>
    <property type="match status" value="1"/>
</dbReference>
<comment type="cofactor">
    <cofactor evidence="1 5">
        <name>Zn(2+)</name>
        <dbReference type="ChEBI" id="CHEBI:29105"/>
    </cofactor>
</comment>
<keyword evidence="4" id="KW-0560">Oxidoreductase</keyword>
<proteinExistence type="inferred from homology"/>
<dbReference type="SUPFAM" id="SSF50129">
    <property type="entry name" value="GroES-like"/>
    <property type="match status" value="1"/>
</dbReference>
<evidence type="ECO:0000256" key="4">
    <source>
        <dbReference type="ARBA" id="ARBA00023002"/>
    </source>
</evidence>
<dbReference type="Proteomes" id="UP000557204">
    <property type="component" value="Unassembled WGS sequence"/>
</dbReference>
<dbReference type="PROSITE" id="PS00059">
    <property type="entry name" value="ADH_ZINC"/>
    <property type="match status" value="1"/>
</dbReference>
<evidence type="ECO:0000259" key="7">
    <source>
        <dbReference type="Pfam" id="PF08240"/>
    </source>
</evidence>
<keyword evidence="3 5" id="KW-0862">Zinc</keyword>
<evidence type="ECO:0000256" key="5">
    <source>
        <dbReference type="RuleBase" id="RU361277"/>
    </source>
</evidence>
<dbReference type="Gene3D" id="3.90.180.10">
    <property type="entry name" value="Medium-chain alcohol dehydrogenases, catalytic domain"/>
    <property type="match status" value="1"/>
</dbReference>
<dbReference type="InterPro" id="IPR013149">
    <property type="entry name" value="ADH-like_C"/>
</dbReference>